<dbReference type="Proteomes" id="UP000311919">
    <property type="component" value="Unassembled WGS sequence"/>
</dbReference>
<organism evidence="2 3">
    <name type="scientific">Schistosoma japonicum</name>
    <name type="common">Blood fluke</name>
    <dbReference type="NCBI Taxonomy" id="6182"/>
    <lineage>
        <taxon>Eukaryota</taxon>
        <taxon>Metazoa</taxon>
        <taxon>Spiralia</taxon>
        <taxon>Lophotrochozoa</taxon>
        <taxon>Platyhelminthes</taxon>
        <taxon>Trematoda</taxon>
        <taxon>Digenea</taxon>
        <taxon>Strigeidida</taxon>
        <taxon>Schistosomatoidea</taxon>
        <taxon>Schistosomatidae</taxon>
        <taxon>Schistosoma</taxon>
    </lineage>
</organism>
<accession>A0A4Z2DSB7</accession>
<protein>
    <submittedName>
        <fullName evidence="2">Uncharacterized protein</fullName>
    </submittedName>
</protein>
<keyword evidence="3" id="KW-1185">Reference proteome</keyword>
<keyword evidence="1" id="KW-0812">Transmembrane</keyword>
<reference evidence="2 3" key="1">
    <citation type="submission" date="2019-03" db="EMBL/GenBank/DDBJ databases">
        <title>An improved genome assembly of the fluke Schistosoma japonicum.</title>
        <authorList>
            <person name="Hu W."/>
            <person name="Luo F."/>
            <person name="Yin M."/>
            <person name="Mo X."/>
            <person name="Sun C."/>
            <person name="Wu Q."/>
            <person name="Zhu B."/>
            <person name="Xiang M."/>
            <person name="Wang J."/>
            <person name="Wang Y."/>
            <person name="Zhang T."/>
            <person name="Xu B."/>
            <person name="Zheng H."/>
            <person name="Feng Z."/>
        </authorList>
    </citation>
    <scope>NUCLEOTIDE SEQUENCE [LARGE SCALE GENOMIC DNA]</scope>
    <source>
        <strain evidence="2">HuSjv2</strain>
        <tissue evidence="2">Worms</tissue>
    </source>
</reference>
<dbReference type="AlphaFoldDB" id="A0A4Z2DSB7"/>
<gene>
    <name evidence="2" type="ORF">EWB00_009069</name>
</gene>
<sequence>MSVEDIDTDASIKSKIFVFIVLTALIAFTVTAIVEDHTLTGVQKKSHALKSFNALCFVALIAFVVAFVLNAVIFCTTKFNLMKITLITIIAIGCACCIVAVTMYYEHIKYARRLDSSGWLLTAILASFQLCLFVLCLFSFE</sequence>
<feature type="transmembrane region" description="Helical" evidence="1">
    <location>
        <begin position="86"/>
        <end position="105"/>
    </location>
</feature>
<keyword evidence="1" id="KW-0472">Membrane</keyword>
<feature type="transmembrane region" description="Helical" evidence="1">
    <location>
        <begin position="117"/>
        <end position="140"/>
    </location>
</feature>
<proteinExistence type="predicted"/>
<feature type="transmembrane region" description="Helical" evidence="1">
    <location>
        <begin position="16"/>
        <end position="34"/>
    </location>
</feature>
<evidence type="ECO:0000313" key="2">
    <source>
        <dbReference type="EMBL" id="TNN19339.1"/>
    </source>
</evidence>
<evidence type="ECO:0000313" key="3">
    <source>
        <dbReference type="Proteomes" id="UP000311919"/>
    </source>
</evidence>
<evidence type="ECO:0000256" key="1">
    <source>
        <dbReference type="SAM" id="Phobius"/>
    </source>
</evidence>
<name>A0A4Z2DSB7_SCHJA</name>
<keyword evidence="1" id="KW-1133">Transmembrane helix</keyword>
<feature type="transmembrane region" description="Helical" evidence="1">
    <location>
        <begin position="54"/>
        <end position="74"/>
    </location>
</feature>
<comment type="caution">
    <text evidence="2">The sequence shown here is derived from an EMBL/GenBank/DDBJ whole genome shotgun (WGS) entry which is preliminary data.</text>
</comment>
<dbReference type="EMBL" id="SKCS01000051">
    <property type="protein sequence ID" value="TNN19339.1"/>
    <property type="molecule type" value="Genomic_DNA"/>
</dbReference>